<dbReference type="InterPro" id="IPR039123">
    <property type="entry name" value="PPTC7"/>
</dbReference>
<comment type="catalytic activity">
    <reaction evidence="1">
        <text>O-phospho-L-threonyl-[protein] + H2O = L-threonyl-[protein] + phosphate</text>
        <dbReference type="Rhea" id="RHEA:47004"/>
        <dbReference type="Rhea" id="RHEA-COMP:11060"/>
        <dbReference type="Rhea" id="RHEA-COMP:11605"/>
        <dbReference type="ChEBI" id="CHEBI:15377"/>
        <dbReference type="ChEBI" id="CHEBI:30013"/>
        <dbReference type="ChEBI" id="CHEBI:43474"/>
        <dbReference type="ChEBI" id="CHEBI:61977"/>
        <dbReference type="EC" id="3.1.3.16"/>
    </reaction>
</comment>
<name>A0A7S1EX80_NOCSC</name>
<evidence type="ECO:0000256" key="1">
    <source>
        <dbReference type="RuleBase" id="RU366020"/>
    </source>
</evidence>
<keyword evidence="1" id="KW-0479">Metal-binding</keyword>
<keyword evidence="1" id="KW-0464">Manganese</keyword>
<dbReference type="PANTHER" id="PTHR12320">
    <property type="entry name" value="PROTEIN PHOSPHATASE 2C"/>
    <property type="match status" value="1"/>
</dbReference>
<sequence>MRNLSRVSALWTRSLDVSLLASRRFSSVLTADALQGDEADGKQLRLAFAASCIPHPQKRHRGGEDSYFACPLSRSFGVADGVGGWADAGVDPGEFARCLLRFAYESVRRTDHEAPADLSEAFQNSQKRLSEEGVQGGSTVLLGQLNGNTVGILNLGDSGVMLLRPALRTPPSSDQPLLFPRVIFRSSDQTHHFNCPYQLGSGSALVEAPDYIRIRVRAGDIVVAATDGVFDNLFDHQVQSIVARHLSTAWRSNQGAVDNLPDLARSIVEQAHRVGQHEDRKDIITPFALSAHSEGLTFRGGKLDDTTVVVGLVCTDAAPGDPQNTSPHIHNFNE</sequence>
<gene>
    <name evidence="3" type="ORF">NSCI0253_LOCUS3529</name>
</gene>
<proteinExistence type="inferred from homology"/>
<dbReference type="SMART" id="SM00332">
    <property type="entry name" value="PP2Cc"/>
    <property type="match status" value="1"/>
</dbReference>
<dbReference type="Gene3D" id="3.60.40.10">
    <property type="entry name" value="PPM-type phosphatase domain"/>
    <property type="match status" value="1"/>
</dbReference>
<evidence type="ECO:0000259" key="2">
    <source>
        <dbReference type="PROSITE" id="PS51746"/>
    </source>
</evidence>
<organism evidence="3">
    <name type="scientific">Noctiluca scintillans</name>
    <name type="common">Sea sparkle</name>
    <name type="synonym">Red tide dinoflagellate</name>
    <dbReference type="NCBI Taxonomy" id="2966"/>
    <lineage>
        <taxon>Eukaryota</taxon>
        <taxon>Sar</taxon>
        <taxon>Alveolata</taxon>
        <taxon>Dinophyceae</taxon>
        <taxon>Noctilucales</taxon>
        <taxon>Noctilucaceae</taxon>
        <taxon>Noctiluca</taxon>
    </lineage>
</organism>
<comment type="catalytic activity">
    <reaction evidence="1">
        <text>O-phospho-L-seryl-[protein] + H2O = L-seryl-[protein] + phosphate</text>
        <dbReference type="Rhea" id="RHEA:20629"/>
        <dbReference type="Rhea" id="RHEA-COMP:9863"/>
        <dbReference type="Rhea" id="RHEA-COMP:11604"/>
        <dbReference type="ChEBI" id="CHEBI:15377"/>
        <dbReference type="ChEBI" id="CHEBI:29999"/>
        <dbReference type="ChEBI" id="CHEBI:43474"/>
        <dbReference type="ChEBI" id="CHEBI:83421"/>
        <dbReference type="EC" id="3.1.3.16"/>
    </reaction>
</comment>
<comment type="similarity">
    <text evidence="1">Belongs to the PP2C family.</text>
</comment>
<reference evidence="3" key="1">
    <citation type="submission" date="2021-01" db="EMBL/GenBank/DDBJ databases">
        <authorList>
            <person name="Corre E."/>
            <person name="Pelletier E."/>
            <person name="Niang G."/>
            <person name="Scheremetjew M."/>
            <person name="Finn R."/>
            <person name="Kale V."/>
            <person name="Holt S."/>
            <person name="Cochrane G."/>
            <person name="Meng A."/>
            <person name="Brown T."/>
            <person name="Cohen L."/>
        </authorList>
    </citation>
    <scope>NUCLEOTIDE SEQUENCE</scope>
</reference>
<dbReference type="InterPro" id="IPR036457">
    <property type="entry name" value="PPM-type-like_dom_sf"/>
</dbReference>
<keyword evidence="1" id="KW-0460">Magnesium</keyword>
<dbReference type="PROSITE" id="PS51746">
    <property type="entry name" value="PPM_2"/>
    <property type="match status" value="1"/>
</dbReference>
<dbReference type="SMART" id="SM00331">
    <property type="entry name" value="PP2C_SIG"/>
    <property type="match status" value="1"/>
</dbReference>
<feature type="domain" description="PPM-type phosphatase" evidence="2">
    <location>
        <begin position="50"/>
        <end position="313"/>
    </location>
</feature>
<accession>A0A7S1EX80</accession>
<dbReference type="EC" id="3.1.3.16" evidence="1"/>
<dbReference type="GO" id="GO:0004722">
    <property type="term" value="F:protein serine/threonine phosphatase activity"/>
    <property type="evidence" value="ECO:0007669"/>
    <property type="project" value="UniProtKB-EC"/>
</dbReference>
<dbReference type="InterPro" id="IPR001932">
    <property type="entry name" value="PPM-type_phosphatase-like_dom"/>
</dbReference>
<dbReference type="AlphaFoldDB" id="A0A7S1EX80"/>
<dbReference type="SUPFAM" id="SSF81606">
    <property type="entry name" value="PP2C-like"/>
    <property type="match status" value="1"/>
</dbReference>
<evidence type="ECO:0000313" key="3">
    <source>
        <dbReference type="EMBL" id="CAD8829183.1"/>
    </source>
</evidence>
<keyword evidence="1" id="KW-0378">Hydrolase</keyword>
<dbReference type="PANTHER" id="PTHR12320:SF1">
    <property type="entry name" value="PROTEIN PHOSPHATASE PTC7 HOMOLOG"/>
    <property type="match status" value="1"/>
</dbReference>
<protein>
    <recommendedName>
        <fullName evidence="1">Protein phosphatase</fullName>
        <ecNumber evidence="1">3.1.3.16</ecNumber>
    </recommendedName>
</protein>
<dbReference type="GO" id="GO:0046872">
    <property type="term" value="F:metal ion binding"/>
    <property type="evidence" value="ECO:0007669"/>
    <property type="project" value="UniProtKB-UniRule"/>
</dbReference>
<comment type="cofactor">
    <cofactor evidence="1">
        <name>Mg(2+)</name>
        <dbReference type="ChEBI" id="CHEBI:18420"/>
    </cofactor>
</comment>
<dbReference type="EMBL" id="HBFQ01005027">
    <property type="protein sequence ID" value="CAD8829183.1"/>
    <property type="molecule type" value="Transcribed_RNA"/>
</dbReference>
<comment type="cofactor">
    <cofactor evidence="1">
        <name>Mn(2+)</name>
        <dbReference type="ChEBI" id="CHEBI:29035"/>
    </cofactor>
</comment>
<keyword evidence="1" id="KW-0904">Protein phosphatase</keyword>